<evidence type="ECO:0000313" key="1">
    <source>
        <dbReference type="EMBL" id="CAG25593.1"/>
    </source>
</evidence>
<accession>Q575T5</accession>
<gene>
    <name evidence="1" type="primary">ss1</name>
</gene>
<dbReference type="AlphaFoldDB" id="Q575T5"/>
<protein>
    <submittedName>
        <fullName evidence="1">Putative soluble starch synthase</fullName>
    </submittedName>
</protein>
<organism evidence="1">
    <name type="scientific">Triticum turgidum subsp. durum</name>
    <name type="common">Durum wheat</name>
    <name type="synonym">Triticum durum</name>
    <dbReference type="NCBI Taxonomy" id="4567"/>
    <lineage>
        <taxon>Eukaryota</taxon>
        <taxon>Viridiplantae</taxon>
        <taxon>Streptophyta</taxon>
        <taxon>Embryophyta</taxon>
        <taxon>Tracheophyta</taxon>
        <taxon>Spermatophyta</taxon>
        <taxon>Magnoliopsida</taxon>
        <taxon>Liliopsida</taxon>
        <taxon>Poales</taxon>
        <taxon>Poaceae</taxon>
        <taxon>BOP clade</taxon>
        <taxon>Pooideae</taxon>
        <taxon>Triticodae</taxon>
        <taxon>Triticeae</taxon>
        <taxon>Triticinae</taxon>
        <taxon>Triticum</taxon>
    </lineage>
</organism>
<proteinExistence type="evidence at transcript level"/>
<reference evidence="1" key="1">
    <citation type="journal article" date="2006" name="J. Cereal Sci.">
        <title>Molecular analysis of a durum wheat 'stay green' mutant: Expression pattern of photosynthesis-related genes.</title>
        <authorList>
            <person name="Rampino P."/>
            <person name="Spano G."/>
            <person name="Pataleo S."/>
            <person name="Mita G."/>
            <person name="Napier J.A."/>
            <person name="Di Fonzo N."/>
            <person name="Shewry P.R."/>
            <person name="Perrotta C."/>
        </authorList>
    </citation>
    <scope>NUCLEOTIDE SEQUENCE</scope>
    <source>
        <tissue evidence="1">Flag leaf</tissue>
    </source>
</reference>
<name>Q575T5_TRITD</name>
<sequence length="79" mass="8298">MGLRGPAICHVDRDWGGRSGSLLELRRHVPHPSAARKDTPVHCVERGPPTIVAMRLLAWFAGSRVNDGCAAAAVTASGG</sequence>
<dbReference type="EMBL" id="AJ635204">
    <property type="protein sequence ID" value="CAG25593.1"/>
    <property type="molecule type" value="mRNA"/>
</dbReference>